<accession>A0ACA9QK20</accession>
<evidence type="ECO:0000313" key="2">
    <source>
        <dbReference type="Proteomes" id="UP000789702"/>
    </source>
</evidence>
<feature type="non-terminal residue" evidence="1">
    <location>
        <position position="1"/>
    </location>
</feature>
<organism evidence="1 2">
    <name type="scientific">Dentiscutata heterogama</name>
    <dbReference type="NCBI Taxonomy" id="1316150"/>
    <lineage>
        <taxon>Eukaryota</taxon>
        <taxon>Fungi</taxon>
        <taxon>Fungi incertae sedis</taxon>
        <taxon>Mucoromycota</taxon>
        <taxon>Glomeromycotina</taxon>
        <taxon>Glomeromycetes</taxon>
        <taxon>Diversisporales</taxon>
        <taxon>Gigasporaceae</taxon>
        <taxon>Dentiscutata</taxon>
    </lineage>
</organism>
<dbReference type="Proteomes" id="UP000789702">
    <property type="component" value="Unassembled WGS sequence"/>
</dbReference>
<evidence type="ECO:0000313" key="1">
    <source>
        <dbReference type="EMBL" id="CAG8755327.1"/>
    </source>
</evidence>
<dbReference type="EMBL" id="CAJVPU010048284">
    <property type="protein sequence ID" value="CAG8755327.1"/>
    <property type="molecule type" value="Genomic_DNA"/>
</dbReference>
<reference evidence="1" key="1">
    <citation type="submission" date="2021-06" db="EMBL/GenBank/DDBJ databases">
        <authorList>
            <person name="Kallberg Y."/>
            <person name="Tangrot J."/>
            <person name="Rosling A."/>
        </authorList>
    </citation>
    <scope>NUCLEOTIDE SEQUENCE</scope>
    <source>
        <strain evidence="1">IL203A</strain>
    </source>
</reference>
<name>A0ACA9QK20_9GLOM</name>
<protein>
    <submittedName>
        <fullName evidence="1">15443_t:CDS:1</fullName>
    </submittedName>
</protein>
<keyword evidence="2" id="KW-1185">Reference proteome</keyword>
<gene>
    <name evidence="1" type="ORF">DHETER_LOCUS14907</name>
</gene>
<feature type="non-terminal residue" evidence="1">
    <location>
        <position position="47"/>
    </location>
</feature>
<comment type="caution">
    <text evidence="1">The sequence shown here is derived from an EMBL/GenBank/DDBJ whole genome shotgun (WGS) entry which is preliminary data.</text>
</comment>
<proteinExistence type="predicted"/>
<sequence length="47" mass="5455">KMERISSSIYLRETDSNIILEDEDTQKFEDLSFMIKLTTIQGSRNSA</sequence>